<dbReference type="SUPFAM" id="SSF56219">
    <property type="entry name" value="DNase I-like"/>
    <property type="match status" value="1"/>
</dbReference>
<evidence type="ECO:0000313" key="3">
    <source>
        <dbReference type="Proteomes" id="UP001642464"/>
    </source>
</evidence>
<sequence>MVVETLPLDGLLLFAPLLVHPNGKNLPAEEILNLLVIDPEHGSAIDNAMHTERDISDMLRLDPAGKLAALTRVIAERRWNVALLSDLRYKEDGHREIMVGNRDAFREQLSLLLDHSSSRLKVVLAGDFNAEVGATHDALWTHVLGPYGDSRRTRGGVELLQFCEDEGLVVANTYTAQTHKGTWFHNRWGTEHALDHFLVKASDRRWVRSTRTIHFSSTDHESPASRLGRPRFFSSASWLEYTDHNPVELMWKIGKDWKAEARSKESELSRPDVLRLLGSSTEAQTLRLQYANAVTSALETVHGQRLDWDAVAMIMKDTALRLLGPCPRREFRPWLRGKERELHELENRVHRLEIQLHQARRDASGSEHSLLSQRRSASRELQKQKRRWEAQWWDELADQANTAGQRNNSFAFWQVCRQLGLRDSGQLVSSGKRTVAHPEVDREAWKHFLSQIQSGPGEVDPSVWDHVPVISEVDDQLASPPSWNEFRQALRSMNPGRRGGMDDITVELIKYGGDELQSTVFSILLDMWASSASADAGAEAAAWPLSVRTGICIPVYKNKGDRKDMHNYRNLVMLSVAAKLVARIVADRLSAWAEPFFAEEQNGFRRHRGTDDAHQTARRIIEEVVVSDHDRRVAVTTL</sequence>
<organism evidence="2 3">
    <name type="scientific">Durusdinium trenchii</name>
    <dbReference type="NCBI Taxonomy" id="1381693"/>
    <lineage>
        <taxon>Eukaryota</taxon>
        <taxon>Sar</taxon>
        <taxon>Alveolata</taxon>
        <taxon>Dinophyceae</taxon>
        <taxon>Suessiales</taxon>
        <taxon>Symbiodiniaceae</taxon>
        <taxon>Durusdinium</taxon>
    </lineage>
</organism>
<dbReference type="Gene3D" id="3.60.10.10">
    <property type="entry name" value="Endonuclease/exonuclease/phosphatase"/>
    <property type="match status" value="1"/>
</dbReference>
<protein>
    <submittedName>
        <fullName evidence="2">Caroteno-chlorophyll a-c-binding protein</fullName>
    </submittedName>
</protein>
<dbReference type="Proteomes" id="UP001642464">
    <property type="component" value="Unassembled WGS sequence"/>
</dbReference>
<keyword evidence="3" id="KW-1185">Reference proteome</keyword>
<evidence type="ECO:0000313" key="2">
    <source>
        <dbReference type="EMBL" id="CAK9042446.1"/>
    </source>
</evidence>
<dbReference type="InterPro" id="IPR036691">
    <property type="entry name" value="Endo/exonu/phosph_ase_sf"/>
</dbReference>
<reference evidence="2 3" key="1">
    <citation type="submission" date="2024-02" db="EMBL/GenBank/DDBJ databases">
        <authorList>
            <person name="Chen Y."/>
            <person name="Shah S."/>
            <person name="Dougan E. K."/>
            <person name="Thang M."/>
            <person name="Chan C."/>
        </authorList>
    </citation>
    <scope>NUCLEOTIDE SEQUENCE [LARGE SCALE GENOMIC DNA]</scope>
</reference>
<dbReference type="EMBL" id="CAXAMM010017961">
    <property type="protein sequence ID" value="CAK9042446.1"/>
    <property type="molecule type" value="Genomic_DNA"/>
</dbReference>
<accession>A0ABP0LT64</accession>
<evidence type="ECO:0000256" key="1">
    <source>
        <dbReference type="SAM" id="Coils"/>
    </source>
</evidence>
<feature type="coiled-coil region" evidence="1">
    <location>
        <begin position="335"/>
        <end position="362"/>
    </location>
</feature>
<name>A0ABP0LT64_9DINO</name>
<comment type="caution">
    <text evidence="2">The sequence shown here is derived from an EMBL/GenBank/DDBJ whole genome shotgun (WGS) entry which is preliminary data.</text>
</comment>
<keyword evidence="1" id="KW-0175">Coiled coil</keyword>
<proteinExistence type="predicted"/>
<dbReference type="PANTHER" id="PTHR19446">
    <property type="entry name" value="REVERSE TRANSCRIPTASES"/>
    <property type="match status" value="1"/>
</dbReference>
<gene>
    <name evidence="2" type="ORF">SCF082_LOCUS24420</name>
</gene>